<dbReference type="PANTHER" id="PTHR44757">
    <property type="entry name" value="DIGUANYLATE CYCLASE DGCP"/>
    <property type="match status" value="1"/>
</dbReference>
<evidence type="ECO:0000259" key="2">
    <source>
        <dbReference type="PROSITE" id="PS50113"/>
    </source>
</evidence>
<dbReference type="Gene3D" id="3.30.70.270">
    <property type="match status" value="1"/>
</dbReference>
<dbReference type="InterPro" id="IPR035965">
    <property type="entry name" value="PAS-like_dom_sf"/>
</dbReference>
<dbReference type="SUPFAM" id="SSF55073">
    <property type="entry name" value="Nucleotide cyclase"/>
    <property type="match status" value="1"/>
</dbReference>
<sequence length="573" mass="64087">MLLWTLVVGGSLWWNWKATEAHSLEVASKQARQIGAMMEAMRLWNASHGGVYVWQNERMQPNPYLAHPERDLMLDDGRQLTMINPAFMTRGLIDIVREKAAVRVHLTSLDPINPGNQANLWETDMLKSLEQEVGDSAAEAEVGENWLNGPSERVELIRGPSPELRYMRALRVETACLQCHQHQGYSVGDLRGGLSVTLPAAPMFTLENQQKLNLATFHGLAWLLLSFGSIGVLSRLRHQIRSLQDINAQQDKLVELRTRELSAEVAERQQAEARLRLLIDSSAEGILATNADGGCTLCNPVAARLLGYAVSCLVGKHLRDLIAHSNAEGEPRDVRECPITRAYRLGEEGGETEAVFWRADGRSLSVEYRVHPIRTRNGVAGAVINFRDITERKRIQDEVWRRAHYDALTGLPNRILFRERLEQQLLQTRRRKEALAICFIDLDGFKQVNDTLGHDAGDVLLRQAGQRMLECLRASDTVARLGGDEFALILPGSHSLAELELVMGRIVESLAQTFVCNGHDVRIAGSIGVAIRRSEVTGIDELLRRADLAMYLAKRAGGNAWRLYEQDKDLVEG</sequence>
<feature type="domain" description="PAC" evidence="2">
    <location>
        <begin position="350"/>
        <end position="401"/>
    </location>
</feature>
<dbReference type="InterPro" id="IPR000014">
    <property type="entry name" value="PAS"/>
</dbReference>
<proteinExistence type="predicted"/>
<dbReference type="SMART" id="SM00267">
    <property type="entry name" value="GGDEF"/>
    <property type="match status" value="1"/>
</dbReference>
<feature type="domain" description="GGDEF" evidence="3">
    <location>
        <begin position="433"/>
        <end position="566"/>
    </location>
</feature>
<dbReference type="InterPro" id="IPR013767">
    <property type="entry name" value="PAS_fold"/>
</dbReference>
<dbReference type="NCBIfam" id="TIGR00254">
    <property type="entry name" value="GGDEF"/>
    <property type="match status" value="1"/>
</dbReference>
<evidence type="ECO:0000313" key="5">
    <source>
        <dbReference type="Proteomes" id="UP000671845"/>
    </source>
</evidence>
<dbReference type="InterPro" id="IPR000160">
    <property type="entry name" value="GGDEF_dom"/>
</dbReference>
<dbReference type="Pfam" id="PF00990">
    <property type="entry name" value="GGDEF"/>
    <property type="match status" value="1"/>
</dbReference>
<dbReference type="Proteomes" id="UP000671845">
    <property type="component" value="Chromosome"/>
</dbReference>
<keyword evidence="5" id="KW-1185">Reference proteome</keyword>
<dbReference type="InterPro" id="IPR029787">
    <property type="entry name" value="Nucleotide_cyclase"/>
</dbReference>
<dbReference type="Pfam" id="PF00989">
    <property type="entry name" value="PAS"/>
    <property type="match status" value="1"/>
</dbReference>
<dbReference type="InterPro" id="IPR021796">
    <property type="entry name" value="Tll0287-like_dom"/>
</dbReference>
<dbReference type="SMART" id="SM00086">
    <property type="entry name" value="PAC"/>
    <property type="match status" value="1"/>
</dbReference>
<dbReference type="PROSITE" id="PS50887">
    <property type="entry name" value="GGDEF"/>
    <property type="match status" value="1"/>
</dbReference>
<dbReference type="InterPro" id="IPR043128">
    <property type="entry name" value="Rev_trsase/Diguanyl_cyclase"/>
</dbReference>
<dbReference type="PROSITE" id="PS50113">
    <property type="entry name" value="PAC"/>
    <property type="match status" value="1"/>
</dbReference>
<dbReference type="InterPro" id="IPR001610">
    <property type="entry name" value="PAC"/>
</dbReference>
<dbReference type="CDD" id="cd00130">
    <property type="entry name" value="PAS"/>
    <property type="match status" value="1"/>
</dbReference>
<name>A0ABX7WEH3_9GAMM</name>
<dbReference type="InterPro" id="IPR000700">
    <property type="entry name" value="PAS-assoc_C"/>
</dbReference>
<dbReference type="PROSITE" id="PS50112">
    <property type="entry name" value="PAS"/>
    <property type="match status" value="1"/>
</dbReference>
<dbReference type="CDD" id="cd01949">
    <property type="entry name" value="GGDEF"/>
    <property type="match status" value="1"/>
</dbReference>
<dbReference type="EMBL" id="CP053383">
    <property type="protein sequence ID" value="QTP58579.1"/>
    <property type="molecule type" value="Genomic_DNA"/>
</dbReference>
<dbReference type="InterPro" id="IPR052155">
    <property type="entry name" value="Biofilm_reg_signaling"/>
</dbReference>
<dbReference type="PANTHER" id="PTHR44757:SF2">
    <property type="entry name" value="BIOFILM ARCHITECTURE MAINTENANCE PROTEIN MBAA"/>
    <property type="match status" value="1"/>
</dbReference>
<gene>
    <name evidence="4" type="ORF">HNO53_07590</name>
</gene>
<dbReference type="SUPFAM" id="SSF55785">
    <property type="entry name" value="PYP-like sensor domain (PAS domain)"/>
    <property type="match status" value="1"/>
</dbReference>
<reference evidence="4 5" key="1">
    <citation type="journal article" date="2021" name="Front. Microbiol.">
        <title>Aerobic Denitrification and Heterotrophic Sulfur Oxidation in the Genus Halomonas Revealed by Six Novel Species Characterizations and Genome-Based Analysis.</title>
        <authorList>
            <person name="Wang L."/>
            <person name="Shao Z."/>
        </authorList>
    </citation>
    <scope>NUCLEOTIDE SEQUENCE [LARGE SCALE GENOMIC DNA]</scope>
    <source>
        <strain evidence="4 5">MCCC 1A13718</strain>
    </source>
</reference>
<dbReference type="Pfam" id="PF11845">
    <property type="entry name" value="Tll0287-like"/>
    <property type="match status" value="1"/>
</dbReference>
<organism evidence="4 5">
    <name type="scientific">Halomonas sulfidivorans</name>
    <dbReference type="NCBI Taxonomy" id="2733488"/>
    <lineage>
        <taxon>Bacteria</taxon>
        <taxon>Pseudomonadati</taxon>
        <taxon>Pseudomonadota</taxon>
        <taxon>Gammaproteobacteria</taxon>
        <taxon>Oceanospirillales</taxon>
        <taxon>Halomonadaceae</taxon>
        <taxon>Halomonas</taxon>
    </lineage>
</organism>
<dbReference type="RefSeq" id="WP_209477519.1">
    <property type="nucleotide sequence ID" value="NZ_CP053383.1"/>
</dbReference>
<dbReference type="Gene3D" id="3.30.450.20">
    <property type="entry name" value="PAS domain"/>
    <property type="match status" value="1"/>
</dbReference>
<evidence type="ECO:0000259" key="1">
    <source>
        <dbReference type="PROSITE" id="PS50112"/>
    </source>
</evidence>
<evidence type="ECO:0000313" key="4">
    <source>
        <dbReference type="EMBL" id="QTP58579.1"/>
    </source>
</evidence>
<evidence type="ECO:0000259" key="3">
    <source>
        <dbReference type="PROSITE" id="PS50887"/>
    </source>
</evidence>
<feature type="domain" description="PAS" evidence="1">
    <location>
        <begin position="271"/>
        <end position="322"/>
    </location>
</feature>
<dbReference type="NCBIfam" id="TIGR00229">
    <property type="entry name" value="sensory_box"/>
    <property type="match status" value="1"/>
</dbReference>
<protein>
    <submittedName>
        <fullName evidence="4">Diguanylate cyclase</fullName>
    </submittedName>
</protein>
<dbReference type="SMART" id="SM00091">
    <property type="entry name" value="PAS"/>
    <property type="match status" value="1"/>
</dbReference>
<accession>A0ABX7WEH3</accession>